<proteinExistence type="predicted"/>
<accession>A0A9X3FM94</accession>
<dbReference type="SUPFAM" id="SSF53613">
    <property type="entry name" value="Ribokinase-like"/>
    <property type="match status" value="1"/>
</dbReference>
<keyword evidence="3" id="KW-0547">Nucleotide-binding</keyword>
<protein>
    <recommendedName>
        <fullName evidence="1">pyridoxal kinase</fullName>
        <ecNumber evidence="1">2.7.1.35</ecNumber>
    </recommendedName>
</protein>
<dbReference type="GO" id="GO:0008478">
    <property type="term" value="F:pyridoxal kinase activity"/>
    <property type="evidence" value="ECO:0007669"/>
    <property type="project" value="UniProtKB-EC"/>
</dbReference>
<dbReference type="NCBIfam" id="NF005491">
    <property type="entry name" value="PRK07105.1"/>
    <property type="match status" value="1"/>
</dbReference>
<keyword evidence="4 7" id="KW-0418">Kinase</keyword>
<dbReference type="Gene3D" id="3.40.1190.20">
    <property type="match status" value="1"/>
</dbReference>
<dbReference type="PANTHER" id="PTHR10534">
    <property type="entry name" value="PYRIDOXAL KINASE"/>
    <property type="match status" value="1"/>
</dbReference>
<dbReference type="Proteomes" id="UP001146670">
    <property type="component" value="Unassembled WGS sequence"/>
</dbReference>
<dbReference type="Pfam" id="PF08543">
    <property type="entry name" value="Phos_pyr_kin"/>
    <property type="match status" value="1"/>
</dbReference>
<dbReference type="InterPro" id="IPR013749">
    <property type="entry name" value="PM/HMP-P_kinase-1"/>
</dbReference>
<gene>
    <name evidence="7" type="ORF">OW157_02205</name>
</gene>
<name>A0A9X3FM94_9LACT</name>
<dbReference type="RefSeq" id="WP_268751698.1">
    <property type="nucleotide sequence ID" value="NZ_JAPRFQ010000001.1"/>
</dbReference>
<dbReference type="InterPro" id="IPR029056">
    <property type="entry name" value="Ribokinase-like"/>
</dbReference>
<reference evidence="7" key="1">
    <citation type="submission" date="2022-12" db="EMBL/GenBank/DDBJ databases">
        <title>Description and comparative metabolic analysis of Aerococcus sp. nov., isolated from the feces of a pig.</title>
        <authorList>
            <person name="Chang Y.-H."/>
        </authorList>
    </citation>
    <scope>NUCLEOTIDE SEQUENCE</scope>
    <source>
        <strain evidence="7">YH-aer222</strain>
    </source>
</reference>
<sequence>MKNVLIIHDISGYGKCSTTVALPILSSMELTGTLLPSALLSTHTGPGFEGFTFLDLKDEMPKITDHWKSFGLKFDAIYIGYLGHVAQIEFLSQELPALLADNGKIYLDPVMADNGQFYPGFDQNYAHAMRDLCRIADVVMPNQTEAAYLFDLDYKEGLWPEEKIQELEHALGQYTEAALVLTGAGFDEQGKTGAYFKDPVSDQSGLVQADFVGGSFHGTGDIFGSILVGASVNGADLAEATRIAVETLPKIIKISLDDPNMEQNGLQFERFLGDLSQYVRELKK</sequence>
<evidence type="ECO:0000256" key="2">
    <source>
        <dbReference type="ARBA" id="ARBA00022679"/>
    </source>
</evidence>
<dbReference type="InterPro" id="IPR004625">
    <property type="entry name" value="PyrdxlKinase"/>
</dbReference>
<organism evidence="7 8">
    <name type="scientific">Aerococcus kribbianus</name>
    <dbReference type="NCBI Taxonomy" id="2999064"/>
    <lineage>
        <taxon>Bacteria</taxon>
        <taxon>Bacillati</taxon>
        <taxon>Bacillota</taxon>
        <taxon>Bacilli</taxon>
        <taxon>Lactobacillales</taxon>
        <taxon>Aerococcaceae</taxon>
        <taxon>Aerococcus</taxon>
    </lineage>
</organism>
<keyword evidence="5" id="KW-0067">ATP-binding</keyword>
<evidence type="ECO:0000256" key="3">
    <source>
        <dbReference type="ARBA" id="ARBA00022741"/>
    </source>
</evidence>
<feature type="domain" description="Pyridoxamine kinase/Phosphomethylpyrimidine kinase" evidence="6">
    <location>
        <begin position="72"/>
        <end position="254"/>
    </location>
</feature>
<dbReference type="AlphaFoldDB" id="A0A9X3FM94"/>
<dbReference type="EC" id="2.7.1.35" evidence="1"/>
<evidence type="ECO:0000256" key="5">
    <source>
        <dbReference type="ARBA" id="ARBA00022840"/>
    </source>
</evidence>
<keyword evidence="2 7" id="KW-0808">Transferase</keyword>
<comment type="caution">
    <text evidence="7">The sequence shown here is derived from an EMBL/GenBank/DDBJ whole genome shotgun (WGS) entry which is preliminary data.</text>
</comment>
<evidence type="ECO:0000256" key="4">
    <source>
        <dbReference type="ARBA" id="ARBA00022777"/>
    </source>
</evidence>
<evidence type="ECO:0000313" key="7">
    <source>
        <dbReference type="EMBL" id="MCZ0725378.1"/>
    </source>
</evidence>
<evidence type="ECO:0000259" key="6">
    <source>
        <dbReference type="Pfam" id="PF08543"/>
    </source>
</evidence>
<keyword evidence="8" id="KW-1185">Reference proteome</keyword>
<dbReference type="GO" id="GO:0009443">
    <property type="term" value="P:pyridoxal 5'-phosphate salvage"/>
    <property type="evidence" value="ECO:0007669"/>
    <property type="project" value="InterPro"/>
</dbReference>
<dbReference type="GO" id="GO:0005524">
    <property type="term" value="F:ATP binding"/>
    <property type="evidence" value="ECO:0007669"/>
    <property type="project" value="UniProtKB-KW"/>
</dbReference>
<dbReference type="GO" id="GO:0005829">
    <property type="term" value="C:cytosol"/>
    <property type="evidence" value="ECO:0007669"/>
    <property type="project" value="TreeGrafter"/>
</dbReference>
<evidence type="ECO:0000313" key="8">
    <source>
        <dbReference type="Proteomes" id="UP001146670"/>
    </source>
</evidence>
<dbReference type="EMBL" id="JAPRFR010000001">
    <property type="protein sequence ID" value="MCZ0725378.1"/>
    <property type="molecule type" value="Genomic_DNA"/>
</dbReference>
<dbReference type="PANTHER" id="PTHR10534:SF2">
    <property type="entry name" value="PYRIDOXAL KINASE"/>
    <property type="match status" value="1"/>
</dbReference>
<evidence type="ECO:0000256" key="1">
    <source>
        <dbReference type="ARBA" id="ARBA00012104"/>
    </source>
</evidence>